<reference evidence="3" key="1">
    <citation type="journal article" date="2021" name="Nat. Commun.">
        <title>Genetic determinants of endophytism in the Arabidopsis root mycobiome.</title>
        <authorList>
            <person name="Mesny F."/>
            <person name="Miyauchi S."/>
            <person name="Thiergart T."/>
            <person name="Pickel B."/>
            <person name="Atanasova L."/>
            <person name="Karlsson M."/>
            <person name="Huettel B."/>
            <person name="Barry K.W."/>
            <person name="Haridas S."/>
            <person name="Chen C."/>
            <person name="Bauer D."/>
            <person name="Andreopoulos W."/>
            <person name="Pangilinan J."/>
            <person name="LaButti K."/>
            <person name="Riley R."/>
            <person name="Lipzen A."/>
            <person name="Clum A."/>
            <person name="Drula E."/>
            <person name="Henrissat B."/>
            <person name="Kohler A."/>
            <person name="Grigoriev I.V."/>
            <person name="Martin F.M."/>
            <person name="Hacquard S."/>
        </authorList>
    </citation>
    <scope>NUCLEOTIDE SEQUENCE</scope>
    <source>
        <strain evidence="3">MPI-CAGE-AT-0147</strain>
    </source>
</reference>
<name>A0A9P9FNC5_9HYPO</name>
<feature type="domain" description="DUF7029" evidence="1">
    <location>
        <begin position="39"/>
        <end position="142"/>
    </location>
</feature>
<proteinExistence type="predicted"/>
<dbReference type="Pfam" id="PF23865">
    <property type="entry name" value="DUF7223"/>
    <property type="match status" value="1"/>
</dbReference>
<feature type="domain" description="DUF7223" evidence="2">
    <location>
        <begin position="168"/>
        <end position="421"/>
    </location>
</feature>
<dbReference type="OrthoDB" id="160645at2759"/>
<organism evidence="3 4">
    <name type="scientific">Dactylonectria macrodidyma</name>
    <dbReference type="NCBI Taxonomy" id="307937"/>
    <lineage>
        <taxon>Eukaryota</taxon>
        <taxon>Fungi</taxon>
        <taxon>Dikarya</taxon>
        <taxon>Ascomycota</taxon>
        <taxon>Pezizomycotina</taxon>
        <taxon>Sordariomycetes</taxon>
        <taxon>Hypocreomycetidae</taxon>
        <taxon>Hypocreales</taxon>
        <taxon>Nectriaceae</taxon>
        <taxon>Dactylonectria</taxon>
    </lineage>
</organism>
<evidence type="ECO:0000313" key="4">
    <source>
        <dbReference type="Proteomes" id="UP000738349"/>
    </source>
</evidence>
<dbReference type="Pfam" id="PF22974">
    <property type="entry name" value="DUF7029"/>
    <property type="match status" value="1"/>
</dbReference>
<dbReference type="AlphaFoldDB" id="A0A9P9FNC5"/>
<dbReference type="InterPro" id="IPR055647">
    <property type="entry name" value="DUF7223"/>
</dbReference>
<accession>A0A9P9FNC5</accession>
<dbReference type="EMBL" id="JAGMUV010000003">
    <property type="protein sequence ID" value="KAH7166555.1"/>
    <property type="molecule type" value="Genomic_DNA"/>
</dbReference>
<dbReference type="InterPro" id="IPR054293">
    <property type="entry name" value="DUF7029"/>
</dbReference>
<comment type="caution">
    <text evidence="3">The sequence shown here is derived from an EMBL/GenBank/DDBJ whole genome shotgun (WGS) entry which is preliminary data.</text>
</comment>
<evidence type="ECO:0000259" key="1">
    <source>
        <dbReference type="Pfam" id="PF22974"/>
    </source>
</evidence>
<dbReference type="Proteomes" id="UP000738349">
    <property type="component" value="Unassembled WGS sequence"/>
</dbReference>
<protein>
    <submittedName>
        <fullName evidence="3">Uncharacterized protein</fullName>
    </submittedName>
</protein>
<evidence type="ECO:0000313" key="3">
    <source>
        <dbReference type="EMBL" id="KAH7166555.1"/>
    </source>
</evidence>
<evidence type="ECO:0000259" key="2">
    <source>
        <dbReference type="Pfam" id="PF23865"/>
    </source>
</evidence>
<sequence length="523" mass="53729">MPNWGGIGSDPNAELYDWDTFYWTNGISDVVANLTCTGGENHKMLNVARMGDNIQALDCSKSGKLTMTFKDEAAKQSARSDWTWVGEQSENTMILVVDGGDCGGPDGRKQYAISSVDYSESKPVATLHGDATAWEDLVDDYTLRVRSNAFADDEDESLEKRIGSSGSVNIANEFSKNLFSQDFGGVSLSVDCAHCATTGSIDFDFEIGLFSGLTGSITARNGLGASVGLGVTVSGELTQPVDIANVRILNLPLTPIAIAGVATFGPEVNVDAVAGLSAISGEVTADFGVAMVIPDGTTLRVGGDSDAINPQFNKIGPTISASVQVTASLGPVVTFDIAATVFGKGLVAGLGLAAPKLDATLTASASSDGGICGDENAVAGLELDVTVGVELNLFGGFGSASDQPNAVSIFSTSAPIFDECIVITTGDNQGGGNGNQGSINGNDGVRPRVGRVIYTDGSQADLFNSGANSDDSPINPLSDTQGINIIVIDEGTGLAKCDIFTAFDPVSGCFAGDFFLSVNAGAP</sequence>
<gene>
    <name evidence="3" type="ORF">EDB81DRAFT_639915</name>
</gene>
<keyword evidence="4" id="KW-1185">Reference proteome</keyword>